<name>A0A413S3N2_9FIRM</name>
<dbReference type="Proteomes" id="UP000284598">
    <property type="component" value="Unassembled WGS sequence"/>
</dbReference>
<reference evidence="2 3" key="1">
    <citation type="submission" date="2018-08" db="EMBL/GenBank/DDBJ databases">
        <title>A genome reference for cultivated species of the human gut microbiota.</title>
        <authorList>
            <person name="Zou Y."/>
            <person name="Xue W."/>
            <person name="Luo G."/>
        </authorList>
    </citation>
    <scope>NUCLEOTIDE SEQUENCE [LARGE SCALE GENOMIC DNA]</scope>
    <source>
        <strain evidence="2 3">AM43-2</strain>
    </source>
</reference>
<dbReference type="InterPro" id="IPR023991">
    <property type="entry name" value="Bacteriocin_IIb_lactobn/cerein"/>
</dbReference>
<dbReference type="NCBIfam" id="TIGR03949">
    <property type="entry name" value="bact_IIb_cerein"/>
    <property type="match status" value="1"/>
</dbReference>
<proteinExistence type="predicted"/>
<accession>A0A413S3N2</accession>
<gene>
    <name evidence="2" type="ORF">DW929_03845</name>
</gene>
<sequence length="57" mass="6095">MIQKGGTMENSNFKMLTSNEIMEINGGIALTTAMLVTLFCAGFAGGITVGLNRKNRK</sequence>
<feature type="transmembrane region" description="Helical" evidence="1">
    <location>
        <begin position="28"/>
        <end position="51"/>
    </location>
</feature>
<evidence type="ECO:0000313" key="3">
    <source>
        <dbReference type="Proteomes" id="UP000284598"/>
    </source>
</evidence>
<dbReference type="AlphaFoldDB" id="A0A413S3N2"/>
<organism evidence="2 3">
    <name type="scientific">Eubacterium ventriosum</name>
    <dbReference type="NCBI Taxonomy" id="39496"/>
    <lineage>
        <taxon>Bacteria</taxon>
        <taxon>Bacillati</taxon>
        <taxon>Bacillota</taxon>
        <taxon>Clostridia</taxon>
        <taxon>Eubacteriales</taxon>
        <taxon>Eubacteriaceae</taxon>
        <taxon>Eubacterium</taxon>
    </lineage>
</organism>
<keyword evidence="1" id="KW-1133">Transmembrane helix</keyword>
<keyword evidence="1" id="KW-0472">Membrane</keyword>
<comment type="caution">
    <text evidence="2">The sequence shown here is derived from an EMBL/GenBank/DDBJ whole genome shotgun (WGS) entry which is preliminary data.</text>
</comment>
<keyword evidence="1" id="KW-0812">Transmembrane</keyword>
<evidence type="ECO:0000313" key="2">
    <source>
        <dbReference type="EMBL" id="RHA56227.1"/>
    </source>
</evidence>
<dbReference type="EMBL" id="QSFO01000003">
    <property type="protein sequence ID" value="RHA56227.1"/>
    <property type="molecule type" value="Genomic_DNA"/>
</dbReference>
<evidence type="ECO:0000256" key="1">
    <source>
        <dbReference type="SAM" id="Phobius"/>
    </source>
</evidence>
<protein>
    <submittedName>
        <fullName evidence="2">Class IIb bacteriocin, lactobin A/cerein 7B family</fullName>
    </submittedName>
</protein>